<accession>A0A6J5KRL5</accession>
<dbReference type="Pfam" id="PF13392">
    <property type="entry name" value="HNH_3"/>
    <property type="match status" value="1"/>
</dbReference>
<dbReference type="EMBL" id="LR796174">
    <property type="protein sequence ID" value="CAB4123892.1"/>
    <property type="molecule type" value="Genomic_DNA"/>
</dbReference>
<protein>
    <submittedName>
        <fullName evidence="2">HNH nuclease</fullName>
    </submittedName>
</protein>
<dbReference type="InterPro" id="IPR003615">
    <property type="entry name" value="HNH_nuc"/>
</dbReference>
<reference evidence="2" key="1">
    <citation type="submission" date="2020-04" db="EMBL/GenBank/DDBJ databases">
        <authorList>
            <person name="Chiriac C."/>
            <person name="Salcher M."/>
            <person name="Ghai R."/>
            <person name="Kavagutti S V."/>
        </authorList>
    </citation>
    <scope>NUCLEOTIDE SEQUENCE</scope>
</reference>
<evidence type="ECO:0000313" key="2">
    <source>
        <dbReference type="EMBL" id="CAB4123892.1"/>
    </source>
</evidence>
<name>A0A6J5KRL5_9CAUD</name>
<organism evidence="2">
    <name type="scientific">uncultured Caudovirales phage</name>
    <dbReference type="NCBI Taxonomy" id="2100421"/>
    <lineage>
        <taxon>Viruses</taxon>
        <taxon>Duplodnaviria</taxon>
        <taxon>Heunggongvirae</taxon>
        <taxon>Uroviricota</taxon>
        <taxon>Caudoviricetes</taxon>
        <taxon>Peduoviridae</taxon>
        <taxon>Maltschvirus</taxon>
        <taxon>Maltschvirus maltsch</taxon>
    </lineage>
</organism>
<dbReference type="SUPFAM" id="SSF54060">
    <property type="entry name" value="His-Me finger endonucleases"/>
    <property type="match status" value="1"/>
</dbReference>
<proteinExistence type="predicted"/>
<evidence type="ECO:0000259" key="1">
    <source>
        <dbReference type="Pfam" id="PF13392"/>
    </source>
</evidence>
<feature type="domain" description="HNH nuclease" evidence="1">
    <location>
        <begin position="84"/>
        <end position="129"/>
    </location>
</feature>
<dbReference type="GO" id="GO:0004519">
    <property type="term" value="F:endonuclease activity"/>
    <property type="evidence" value="ECO:0007669"/>
    <property type="project" value="InterPro"/>
</dbReference>
<gene>
    <name evidence="2" type="ORF">UFOVP46_118</name>
</gene>
<dbReference type="Gene3D" id="3.90.75.10">
    <property type="entry name" value="Homing Intron 3 (I-ppo) Encoded Endonuclease, Chain A"/>
    <property type="match status" value="1"/>
</dbReference>
<dbReference type="InterPro" id="IPR044925">
    <property type="entry name" value="His-Me_finger_sf"/>
</dbReference>
<sequence length="145" mass="16726">MEEKTCLKCKETKPATTRYFYQYKRGEGTLRSQCKTCTSKGPRKRNSLDDITNRYSVSDNGCWMYTKGIDALGYGVFYYQQVGYKAHRVSYEFHKGEIPKGLVLDHLCRNRACINPEHLDPVTQSENARRVHLAPHCSSCTCEKE</sequence>
<dbReference type="InterPro" id="IPR044930">
    <property type="entry name" value="Homing_endonuclease_His-Me"/>
</dbReference>